<dbReference type="AlphaFoldDB" id="A0A553YXS7"/>
<sequence length="371" mass="39775">MRDPSADWSVPYDPQSLPGGGLGAAFARPGAPDTWRIVALTRQLSVESPAARHEYGVALLLSGMPFAAAEALGGLFSEEPGAPPPGAAALMDMATATVRTGFWDAGFGRLMELADELHRADRASGPLWEELAHRCRALDRSLFLRDEERTLQRLRLAWFEELEVSGAATPEHRLARARAHLALADIDVELAEYDAAARVLLPLADVPEVAVTALEMLVEAQLRAGPEHPEDGPRARALLHRVHPHSRILTEGAHGDDAARWLADLEAYHAAGFLLQVAQSCGDRPPGPYCRRVLVRAARSRPEQPRYVVAAARALLDGGEPDAASAVLDRATAPVGAEEGRALAAAFTEAGRPDLAAAHLHRARTAPGRTE</sequence>
<dbReference type="EMBL" id="VKLS01000374">
    <property type="protein sequence ID" value="TSB34016.1"/>
    <property type="molecule type" value="Genomic_DNA"/>
</dbReference>
<keyword evidence="2" id="KW-1185">Reference proteome</keyword>
<name>A0A553YXS7_9ACTN</name>
<dbReference type="Proteomes" id="UP000320888">
    <property type="component" value="Unassembled WGS sequence"/>
</dbReference>
<accession>A0A553YXS7</accession>
<evidence type="ECO:0000313" key="2">
    <source>
        <dbReference type="Proteomes" id="UP000320888"/>
    </source>
</evidence>
<organism evidence="1 2">
    <name type="scientific">Streptomyces benahoarensis</name>
    <dbReference type="NCBI Taxonomy" id="2595054"/>
    <lineage>
        <taxon>Bacteria</taxon>
        <taxon>Bacillati</taxon>
        <taxon>Actinomycetota</taxon>
        <taxon>Actinomycetes</taxon>
        <taxon>Kitasatosporales</taxon>
        <taxon>Streptomycetaceae</taxon>
        <taxon>Streptomyces</taxon>
    </lineage>
</organism>
<comment type="caution">
    <text evidence="1">The sequence shown here is derived from an EMBL/GenBank/DDBJ whole genome shotgun (WGS) entry which is preliminary data.</text>
</comment>
<dbReference type="OrthoDB" id="4114641at2"/>
<protein>
    <submittedName>
        <fullName evidence="1">Uncharacterized protein</fullName>
    </submittedName>
</protein>
<reference evidence="1 2" key="1">
    <citation type="submission" date="2019-07" db="EMBL/GenBank/DDBJ databases">
        <title>Draft genome for Streptomyces benahoarensis MZ03-48.</title>
        <authorList>
            <person name="Gonzalez-Pimentel J.L."/>
        </authorList>
    </citation>
    <scope>NUCLEOTIDE SEQUENCE [LARGE SCALE GENOMIC DNA]</scope>
    <source>
        <strain evidence="1 2">MZ03-48</strain>
    </source>
</reference>
<proteinExistence type="predicted"/>
<gene>
    <name evidence="1" type="ORF">FNZ23_22925</name>
</gene>
<dbReference type="RefSeq" id="WP_143940968.1">
    <property type="nucleotide sequence ID" value="NZ_VKLS01000374.1"/>
</dbReference>
<evidence type="ECO:0000313" key="1">
    <source>
        <dbReference type="EMBL" id="TSB34016.1"/>
    </source>
</evidence>